<dbReference type="InterPro" id="IPR033577">
    <property type="entry name" value="AOPep"/>
</dbReference>
<organism evidence="2 3">
    <name type="scientific">Paralvinella palmiformis</name>
    <dbReference type="NCBI Taxonomy" id="53620"/>
    <lineage>
        <taxon>Eukaryota</taxon>
        <taxon>Metazoa</taxon>
        <taxon>Spiralia</taxon>
        <taxon>Lophotrochozoa</taxon>
        <taxon>Annelida</taxon>
        <taxon>Polychaeta</taxon>
        <taxon>Sedentaria</taxon>
        <taxon>Canalipalpata</taxon>
        <taxon>Terebellida</taxon>
        <taxon>Terebelliformia</taxon>
        <taxon>Alvinellidae</taxon>
        <taxon>Paralvinella</taxon>
    </lineage>
</organism>
<dbReference type="PANTHER" id="PTHR46627:SF1">
    <property type="entry name" value="AMINOPEPTIDASE O"/>
    <property type="match status" value="1"/>
</dbReference>
<dbReference type="SUPFAM" id="SSF63737">
    <property type="entry name" value="Leukotriene A4 hydrolase N-terminal domain"/>
    <property type="match status" value="1"/>
</dbReference>
<feature type="region of interest" description="Disordered" evidence="1">
    <location>
        <begin position="98"/>
        <end position="128"/>
    </location>
</feature>
<proteinExistence type="predicted"/>
<dbReference type="EMBL" id="JAODUP010000014">
    <property type="protein sequence ID" value="KAK2168744.1"/>
    <property type="molecule type" value="Genomic_DNA"/>
</dbReference>
<gene>
    <name evidence="2" type="ORF">LSH36_14g00029</name>
</gene>
<dbReference type="PANTHER" id="PTHR46627">
    <property type="entry name" value="AMINOPEPTIDASE O"/>
    <property type="match status" value="1"/>
</dbReference>
<reference evidence="2" key="1">
    <citation type="journal article" date="2023" name="Mol. Biol. Evol.">
        <title>Third-Generation Sequencing Reveals the Adaptive Role of the Epigenome in Three Deep-Sea Polychaetes.</title>
        <authorList>
            <person name="Perez M."/>
            <person name="Aroh O."/>
            <person name="Sun Y."/>
            <person name="Lan Y."/>
            <person name="Juniper S.K."/>
            <person name="Young C.R."/>
            <person name="Angers B."/>
            <person name="Qian P.Y."/>
        </authorList>
    </citation>
    <scope>NUCLEOTIDE SEQUENCE</scope>
    <source>
        <strain evidence="2">P08H-3</strain>
    </source>
</reference>
<evidence type="ECO:0000313" key="2">
    <source>
        <dbReference type="EMBL" id="KAK2168744.1"/>
    </source>
</evidence>
<dbReference type="GO" id="GO:0070006">
    <property type="term" value="F:metalloaminopeptidase activity"/>
    <property type="evidence" value="ECO:0007669"/>
    <property type="project" value="InterPro"/>
</dbReference>
<dbReference type="Gene3D" id="2.60.40.1730">
    <property type="entry name" value="tricorn interacting facor f3 domain"/>
    <property type="match status" value="1"/>
</dbReference>
<dbReference type="Proteomes" id="UP001208570">
    <property type="component" value="Unassembled WGS sequence"/>
</dbReference>
<dbReference type="GO" id="GO:0005730">
    <property type="term" value="C:nucleolus"/>
    <property type="evidence" value="ECO:0007669"/>
    <property type="project" value="InterPro"/>
</dbReference>
<sequence>MEDTQNAGGDDDLPLMSNTSDVLVRHFILDLECSMSNRTLSGSITLFLDLSRDGNNLQVFSIQEFQKHPAEQLKKVEEPTSLCADDNMQQISLENAHEPRKKAHNENQPFNSLNLDEHEKSAGPTMSRCEEGKRPFQLILDCCDLDITKVEAIDCNKTHKDWLRLFSRDLDISADEFLELSRQSFSKRMNYATDKWCLKVWDLEILKPVDFAHCIKIHYNTKPEGSSLRWAVDQDGNPCVYTSGMWVNNRSLMPCQEYGSLSTWQAIIRVPSQLTVLMSADDKGSIAAEGDTAVHYYRSRMPLPSFSLAIAIGSWQCQVISKLDHNKIDDGCNNYVKEVDEVITKQTDHDSTCSSVSSNEIDVEQRYPYLQKTCNP</sequence>
<evidence type="ECO:0000313" key="3">
    <source>
        <dbReference type="Proteomes" id="UP001208570"/>
    </source>
</evidence>
<name>A0AAD9NIU3_9ANNE</name>
<protein>
    <submittedName>
        <fullName evidence="2">Uncharacterized protein</fullName>
    </submittedName>
</protein>
<keyword evidence="3" id="KW-1185">Reference proteome</keyword>
<dbReference type="InterPro" id="IPR042097">
    <property type="entry name" value="Aminopeptidase_N-like_N_sf"/>
</dbReference>
<comment type="caution">
    <text evidence="2">The sequence shown here is derived from an EMBL/GenBank/DDBJ whole genome shotgun (WGS) entry which is preliminary data.</text>
</comment>
<evidence type="ECO:0000256" key="1">
    <source>
        <dbReference type="SAM" id="MobiDB-lite"/>
    </source>
</evidence>
<accession>A0AAD9NIU3</accession>
<dbReference type="AlphaFoldDB" id="A0AAD9NIU3"/>